<dbReference type="GO" id="GO:0046872">
    <property type="term" value="F:metal ion binding"/>
    <property type="evidence" value="ECO:0007669"/>
    <property type="project" value="UniProtKB-KW"/>
</dbReference>
<accession>K8F2C1</accession>
<keyword evidence="1" id="KW-0560">Oxidoreductase</keyword>
<dbReference type="InterPro" id="IPR027443">
    <property type="entry name" value="IPNS-like_sf"/>
</dbReference>
<dbReference type="eggNOG" id="KOG0143">
    <property type="taxonomic scope" value="Eukaryota"/>
</dbReference>
<dbReference type="OrthoDB" id="288590at2759"/>
<evidence type="ECO:0000259" key="2">
    <source>
        <dbReference type="PROSITE" id="PS51471"/>
    </source>
</evidence>
<feature type="domain" description="Fe2OG dioxygenase" evidence="2">
    <location>
        <begin position="181"/>
        <end position="287"/>
    </location>
</feature>
<keyword evidence="4" id="KW-1185">Reference proteome</keyword>
<dbReference type="PRINTS" id="PR00682">
    <property type="entry name" value="IPNSYNTHASE"/>
</dbReference>
<reference evidence="3 4" key="1">
    <citation type="submission" date="2011-10" db="EMBL/GenBank/DDBJ databases">
        <authorList>
            <person name="Genoscope - CEA"/>
        </authorList>
    </citation>
    <scope>NUCLEOTIDE SEQUENCE [LARGE SCALE GENOMIC DNA]</scope>
    <source>
        <strain evidence="3 4">RCC 1105</strain>
    </source>
</reference>
<dbReference type="PROSITE" id="PS51471">
    <property type="entry name" value="FE2OG_OXY"/>
    <property type="match status" value="1"/>
</dbReference>
<dbReference type="PANTHER" id="PTHR47990">
    <property type="entry name" value="2-OXOGLUTARATE (2OG) AND FE(II)-DEPENDENT OXYGENASE SUPERFAMILY PROTEIN-RELATED"/>
    <property type="match status" value="1"/>
</dbReference>
<evidence type="ECO:0000313" key="4">
    <source>
        <dbReference type="Proteomes" id="UP000198341"/>
    </source>
</evidence>
<dbReference type="Gene3D" id="2.60.120.330">
    <property type="entry name" value="B-lactam Antibiotic, Isopenicillin N Synthase, Chain"/>
    <property type="match status" value="1"/>
</dbReference>
<dbReference type="RefSeq" id="XP_007512119.1">
    <property type="nucleotide sequence ID" value="XM_007512057.1"/>
</dbReference>
<dbReference type="InterPro" id="IPR026992">
    <property type="entry name" value="DIOX_N"/>
</dbReference>
<dbReference type="GO" id="GO:0016491">
    <property type="term" value="F:oxidoreductase activity"/>
    <property type="evidence" value="ECO:0007669"/>
    <property type="project" value="UniProtKB-KW"/>
</dbReference>
<dbReference type="InterPro" id="IPR050231">
    <property type="entry name" value="Iron_ascorbate_oxido_reductase"/>
</dbReference>
<proteinExistence type="inferred from homology"/>
<dbReference type="InterPro" id="IPR005123">
    <property type="entry name" value="Oxoglu/Fe-dep_dioxygenase_dom"/>
</dbReference>
<name>K8F2C1_9CHLO</name>
<evidence type="ECO:0000313" key="3">
    <source>
        <dbReference type="EMBL" id="CCO66207.1"/>
    </source>
</evidence>
<dbReference type="InterPro" id="IPR044861">
    <property type="entry name" value="IPNS-like_FE2OG_OXY"/>
</dbReference>
<protein>
    <submittedName>
        <fullName evidence="3">2OG-Fe(II) oxygenase</fullName>
    </submittedName>
</protein>
<keyword evidence="1" id="KW-0479">Metal-binding</keyword>
<dbReference type="Proteomes" id="UP000198341">
    <property type="component" value="Chromosome 7"/>
</dbReference>
<comment type="similarity">
    <text evidence="1">Belongs to the iron/ascorbate-dependent oxidoreductase family.</text>
</comment>
<organism evidence="3 4">
    <name type="scientific">Bathycoccus prasinos</name>
    <dbReference type="NCBI Taxonomy" id="41875"/>
    <lineage>
        <taxon>Eukaryota</taxon>
        <taxon>Viridiplantae</taxon>
        <taxon>Chlorophyta</taxon>
        <taxon>Mamiellophyceae</taxon>
        <taxon>Mamiellales</taxon>
        <taxon>Bathycoccaceae</taxon>
        <taxon>Bathycoccus</taxon>
    </lineage>
</organism>
<dbReference type="SUPFAM" id="SSF51197">
    <property type="entry name" value="Clavaminate synthase-like"/>
    <property type="match status" value="1"/>
</dbReference>
<dbReference type="Pfam" id="PF03171">
    <property type="entry name" value="2OG-FeII_Oxy"/>
    <property type="match status" value="1"/>
</dbReference>
<dbReference type="EMBL" id="FO082272">
    <property type="protein sequence ID" value="CCO66207.1"/>
    <property type="molecule type" value="Genomic_DNA"/>
</dbReference>
<dbReference type="Pfam" id="PF14226">
    <property type="entry name" value="DIOX_N"/>
    <property type="match status" value="1"/>
</dbReference>
<evidence type="ECO:0000256" key="1">
    <source>
        <dbReference type="RuleBase" id="RU003682"/>
    </source>
</evidence>
<dbReference type="AlphaFoldDB" id="K8F2C1"/>
<dbReference type="KEGG" id="bpg:Bathy07g03080"/>
<dbReference type="GeneID" id="19014797"/>
<sequence length="328" mass="37218">MTIIVGGGVEEEGEEDDFVPTVSLTLYETDFDQFVNKLGEAYEKYGFVILENHGVAQTDIERAFRLSKSFFEDLSQEEKEKYHLPGKGGARGFTAFGRETAKGATKSDLKEFWHQGRDLPTKGHKFEKFMPPNVEVNEIEGFTESAKHIFYSLDELGNRVLQALAVYLKQDRHFFDDKVDEGNSILRIIHYPPIAEESAGHVRAGAHEDINLITLLLGADEGGLQILRKDGKWLDVNPAPGCVTCNIGDMLQRLTNHVLPSTTHRVVNPPKERAHIPRFSMPYFLHPNPDYVIDTLESCVSEDRPNRYPEPISSDDYLQERLKEIKLK</sequence>
<keyword evidence="1" id="KW-0408">Iron</keyword>
<gene>
    <name evidence="3" type="ORF">Bathy07g03080</name>
</gene>